<feature type="compositionally biased region" description="Polar residues" evidence="1">
    <location>
        <begin position="117"/>
        <end position="128"/>
    </location>
</feature>
<proteinExistence type="predicted"/>
<evidence type="ECO:0000256" key="1">
    <source>
        <dbReference type="SAM" id="MobiDB-lite"/>
    </source>
</evidence>
<gene>
    <name evidence="2" type="ORF">EJ08DRAFT_269443</name>
</gene>
<evidence type="ECO:0000313" key="3">
    <source>
        <dbReference type="Proteomes" id="UP000800235"/>
    </source>
</evidence>
<sequence>MSSSTPSSPHLNSHSTRPRASSDITSIPPHLLHRPRTGRIQRVHSNTTRVTSIRKQEAIWEAATGLSWTRDDESHPSPESALPDSIPPLALSLPDFFTETPQSQDFPSPKALPDLGDSTSLLEPTSTAPDLEESREALWYSLKQPPYSPKAETRGTSMEFMMPPQYSQFGSYSSSYTPSGTHRSTFRPQRKH</sequence>
<feature type="region of interest" description="Disordered" evidence="1">
    <location>
        <begin position="67"/>
        <end position="134"/>
    </location>
</feature>
<organism evidence="2 3">
    <name type="scientific">Tothia fuscella</name>
    <dbReference type="NCBI Taxonomy" id="1048955"/>
    <lineage>
        <taxon>Eukaryota</taxon>
        <taxon>Fungi</taxon>
        <taxon>Dikarya</taxon>
        <taxon>Ascomycota</taxon>
        <taxon>Pezizomycotina</taxon>
        <taxon>Dothideomycetes</taxon>
        <taxon>Pleosporomycetidae</taxon>
        <taxon>Venturiales</taxon>
        <taxon>Cylindrosympodiaceae</taxon>
        <taxon>Tothia</taxon>
    </lineage>
</organism>
<feature type="compositionally biased region" description="Basic residues" evidence="1">
    <location>
        <begin position="31"/>
        <end position="42"/>
    </location>
</feature>
<protein>
    <submittedName>
        <fullName evidence="2">Uncharacterized protein</fullName>
    </submittedName>
</protein>
<feature type="region of interest" description="Disordered" evidence="1">
    <location>
        <begin position="169"/>
        <end position="192"/>
    </location>
</feature>
<dbReference type="Proteomes" id="UP000800235">
    <property type="component" value="Unassembled WGS sequence"/>
</dbReference>
<feature type="compositionally biased region" description="Low complexity" evidence="1">
    <location>
        <begin position="1"/>
        <end position="15"/>
    </location>
</feature>
<dbReference type="EMBL" id="MU007045">
    <property type="protein sequence ID" value="KAF2429578.1"/>
    <property type="molecule type" value="Genomic_DNA"/>
</dbReference>
<evidence type="ECO:0000313" key="2">
    <source>
        <dbReference type="EMBL" id="KAF2429578.1"/>
    </source>
</evidence>
<feature type="region of interest" description="Disordered" evidence="1">
    <location>
        <begin position="1"/>
        <end position="49"/>
    </location>
</feature>
<reference evidence="2" key="1">
    <citation type="journal article" date="2020" name="Stud. Mycol.">
        <title>101 Dothideomycetes genomes: a test case for predicting lifestyles and emergence of pathogens.</title>
        <authorList>
            <person name="Haridas S."/>
            <person name="Albert R."/>
            <person name="Binder M."/>
            <person name="Bloem J."/>
            <person name="Labutti K."/>
            <person name="Salamov A."/>
            <person name="Andreopoulos B."/>
            <person name="Baker S."/>
            <person name="Barry K."/>
            <person name="Bills G."/>
            <person name="Bluhm B."/>
            <person name="Cannon C."/>
            <person name="Castanera R."/>
            <person name="Culley D."/>
            <person name="Daum C."/>
            <person name="Ezra D."/>
            <person name="Gonzalez J."/>
            <person name="Henrissat B."/>
            <person name="Kuo A."/>
            <person name="Liang C."/>
            <person name="Lipzen A."/>
            <person name="Lutzoni F."/>
            <person name="Magnuson J."/>
            <person name="Mondo S."/>
            <person name="Nolan M."/>
            <person name="Ohm R."/>
            <person name="Pangilinan J."/>
            <person name="Park H.-J."/>
            <person name="Ramirez L."/>
            <person name="Alfaro M."/>
            <person name="Sun H."/>
            <person name="Tritt A."/>
            <person name="Yoshinaga Y."/>
            <person name="Zwiers L.-H."/>
            <person name="Turgeon B."/>
            <person name="Goodwin S."/>
            <person name="Spatafora J."/>
            <person name="Crous P."/>
            <person name="Grigoriev I."/>
        </authorList>
    </citation>
    <scope>NUCLEOTIDE SEQUENCE</scope>
    <source>
        <strain evidence="2">CBS 130266</strain>
    </source>
</reference>
<keyword evidence="3" id="KW-1185">Reference proteome</keyword>
<comment type="caution">
    <text evidence="2">The sequence shown here is derived from an EMBL/GenBank/DDBJ whole genome shotgun (WGS) entry which is preliminary data.</text>
</comment>
<accession>A0A9P4TY65</accession>
<dbReference type="AlphaFoldDB" id="A0A9P4TY65"/>
<feature type="compositionally biased region" description="Low complexity" evidence="1">
    <location>
        <begin position="169"/>
        <end position="181"/>
    </location>
</feature>
<name>A0A9P4TY65_9PEZI</name>